<feature type="transmembrane region" description="Helical" evidence="1">
    <location>
        <begin position="263"/>
        <end position="284"/>
    </location>
</feature>
<dbReference type="PATRIC" id="fig|1246995.3.peg.3503"/>
<keyword evidence="2" id="KW-0732">Signal</keyword>
<feature type="chain" id="PRO_5004665832" description="Integral membrane protein" evidence="2">
    <location>
        <begin position="28"/>
        <end position="296"/>
    </location>
</feature>
<keyword evidence="4" id="KW-1185">Reference proteome</keyword>
<dbReference type="RefSeq" id="WP_023361940.1">
    <property type="nucleotide sequence ID" value="NC_022657.1"/>
</dbReference>
<feature type="transmembrane region" description="Helical" evidence="1">
    <location>
        <begin position="140"/>
        <end position="157"/>
    </location>
</feature>
<organism evidence="3 4">
    <name type="scientific">Actinoplanes friuliensis DSM 7358</name>
    <dbReference type="NCBI Taxonomy" id="1246995"/>
    <lineage>
        <taxon>Bacteria</taxon>
        <taxon>Bacillati</taxon>
        <taxon>Actinomycetota</taxon>
        <taxon>Actinomycetes</taxon>
        <taxon>Micromonosporales</taxon>
        <taxon>Micromonosporaceae</taxon>
        <taxon>Actinoplanes</taxon>
    </lineage>
</organism>
<feature type="transmembrane region" description="Helical" evidence="1">
    <location>
        <begin position="166"/>
        <end position="188"/>
    </location>
</feature>
<dbReference type="Proteomes" id="UP000017746">
    <property type="component" value="Chromosome"/>
</dbReference>
<dbReference type="HOGENOM" id="CLU_053642_0_0_11"/>
<evidence type="ECO:0008006" key="5">
    <source>
        <dbReference type="Google" id="ProtNLM"/>
    </source>
</evidence>
<sequence length="296" mass="29431">MTVLHRLACLVLTAGGLLLAWASPAAAHAGGLVATDARSHVVALSPAVPGLEVTAIEDGARLRLRNHTTVPVGVPTGGGAATPAVVAAGQKLTWIDTRSTPEGRSLGAGATQAWSIVLDVGGTPVTVTGELVGARPPSPVPWWLAAVLLAVAVPLVARRSRRPGDLLAATGLVAMAASITHVAGSTLAVESAPMAGTFLSAAGINLLAWPLILGGAVTVFRGRPAGVLAVCAGAALTAVFVLPDVTSFHRAVLPFAGPAVVERILVVLALGTGIGVAVAGASVLRTLALRAGAEVR</sequence>
<name>U5VXM9_9ACTN</name>
<dbReference type="KEGG" id="afs:AFR_17275"/>
<feature type="signal peptide" evidence="2">
    <location>
        <begin position="1"/>
        <end position="27"/>
    </location>
</feature>
<feature type="transmembrane region" description="Helical" evidence="1">
    <location>
        <begin position="194"/>
        <end position="213"/>
    </location>
</feature>
<protein>
    <recommendedName>
        <fullName evidence="5">Integral membrane protein</fullName>
    </recommendedName>
</protein>
<dbReference type="OrthoDB" id="3296581at2"/>
<gene>
    <name evidence="3" type="ORF">AFR_17275</name>
</gene>
<dbReference type="AlphaFoldDB" id="U5VXM9"/>
<keyword evidence="1" id="KW-0472">Membrane</keyword>
<evidence type="ECO:0000313" key="4">
    <source>
        <dbReference type="Proteomes" id="UP000017746"/>
    </source>
</evidence>
<accession>U5VXM9</accession>
<evidence type="ECO:0000256" key="1">
    <source>
        <dbReference type="SAM" id="Phobius"/>
    </source>
</evidence>
<dbReference type="STRING" id="1246995.AFR_17275"/>
<dbReference type="EMBL" id="CP006272">
    <property type="protein sequence ID" value="AGZ41733.1"/>
    <property type="molecule type" value="Genomic_DNA"/>
</dbReference>
<feature type="transmembrane region" description="Helical" evidence="1">
    <location>
        <begin position="225"/>
        <end position="243"/>
    </location>
</feature>
<dbReference type="eggNOG" id="ENOG503329P">
    <property type="taxonomic scope" value="Bacteria"/>
</dbReference>
<keyword evidence="1" id="KW-1133">Transmembrane helix</keyword>
<evidence type="ECO:0000313" key="3">
    <source>
        <dbReference type="EMBL" id="AGZ41733.1"/>
    </source>
</evidence>
<reference evidence="3 4" key="1">
    <citation type="journal article" date="2014" name="J. Biotechnol.">
        <title>Complete genome sequence of the actinobacterium Actinoplanes friuliensis HAG 010964, producer of the lipopeptide antibiotic friulimycin.</title>
        <authorList>
            <person name="Ruckert C."/>
            <person name="Szczepanowski R."/>
            <person name="Albersmeier A."/>
            <person name="Goesmann A."/>
            <person name="Fischer N."/>
            <person name="Steinkamper A."/>
            <person name="Puhler A."/>
            <person name="Biener R."/>
            <person name="Schwartz D."/>
            <person name="Kalinowski J."/>
        </authorList>
    </citation>
    <scope>NUCLEOTIDE SEQUENCE [LARGE SCALE GENOMIC DNA]</scope>
    <source>
        <strain evidence="3 4">DSM 7358</strain>
    </source>
</reference>
<keyword evidence="1" id="KW-0812">Transmembrane</keyword>
<evidence type="ECO:0000256" key="2">
    <source>
        <dbReference type="SAM" id="SignalP"/>
    </source>
</evidence>
<proteinExistence type="predicted"/>